<dbReference type="RefSeq" id="WP_091094034.1">
    <property type="nucleotide sequence ID" value="NZ_FOHX01000027.1"/>
</dbReference>
<proteinExistence type="predicted"/>
<protein>
    <submittedName>
        <fullName evidence="1">Uncharacterized protein</fullName>
    </submittedName>
</protein>
<evidence type="ECO:0000313" key="1">
    <source>
        <dbReference type="EMBL" id="SEU46521.1"/>
    </source>
</evidence>
<dbReference type="AlphaFoldDB" id="A0A1I0LTL0"/>
<dbReference type="STRING" id="568860.SAMN05421811_12764"/>
<evidence type="ECO:0000313" key="2">
    <source>
        <dbReference type="Proteomes" id="UP000199361"/>
    </source>
</evidence>
<dbReference type="EMBL" id="FOHX01000027">
    <property type="protein sequence ID" value="SEU46521.1"/>
    <property type="molecule type" value="Genomic_DNA"/>
</dbReference>
<sequence>MSDVLNVVAVGHHGDELFDNALAQGRAHFGDDAILEADLDHERSERERGTVPPEAEASNMPFFAYAVVRKVGEAR</sequence>
<organism evidence="1 2">
    <name type="scientific">Nonomuraea wenchangensis</name>
    <dbReference type="NCBI Taxonomy" id="568860"/>
    <lineage>
        <taxon>Bacteria</taxon>
        <taxon>Bacillati</taxon>
        <taxon>Actinomycetota</taxon>
        <taxon>Actinomycetes</taxon>
        <taxon>Streptosporangiales</taxon>
        <taxon>Streptosporangiaceae</taxon>
        <taxon>Nonomuraea</taxon>
    </lineage>
</organism>
<gene>
    <name evidence="1" type="ORF">SAMN05421811_12764</name>
</gene>
<keyword evidence="2" id="KW-1185">Reference proteome</keyword>
<reference evidence="1 2" key="1">
    <citation type="submission" date="2016-10" db="EMBL/GenBank/DDBJ databases">
        <authorList>
            <person name="de Groot N.N."/>
        </authorList>
    </citation>
    <scope>NUCLEOTIDE SEQUENCE [LARGE SCALE GENOMIC DNA]</scope>
    <source>
        <strain evidence="1 2">CGMCC 4.5598</strain>
    </source>
</reference>
<accession>A0A1I0LTL0</accession>
<name>A0A1I0LTL0_9ACTN</name>
<dbReference type="Proteomes" id="UP000199361">
    <property type="component" value="Unassembled WGS sequence"/>
</dbReference>